<reference evidence="12 13" key="1">
    <citation type="submission" date="2019-03" db="EMBL/GenBank/DDBJ databases">
        <title>Genomic Encyclopedia of Type Strains, Phase IV (KMG-IV): sequencing the most valuable type-strain genomes for metagenomic binning, comparative biology and taxonomic classification.</title>
        <authorList>
            <person name="Goeker M."/>
        </authorList>
    </citation>
    <scope>NUCLEOTIDE SEQUENCE [LARGE SCALE GENOMIC DNA]</scope>
    <source>
        <strain evidence="12 13">DSM 25287</strain>
    </source>
</reference>
<dbReference type="GO" id="GO:0005886">
    <property type="term" value="C:plasma membrane"/>
    <property type="evidence" value="ECO:0007669"/>
    <property type="project" value="UniProtKB-SubCell"/>
</dbReference>
<keyword evidence="7 10" id="KW-1133">Transmembrane helix</keyword>
<evidence type="ECO:0000313" key="13">
    <source>
        <dbReference type="Proteomes" id="UP000295765"/>
    </source>
</evidence>
<dbReference type="Pfam" id="PF12792">
    <property type="entry name" value="CSS-motif"/>
    <property type="match status" value="1"/>
</dbReference>
<comment type="caution">
    <text evidence="12">The sequence shown here is derived from an EMBL/GenBank/DDBJ whole genome shotgun (WGS) entry which is preliminary data.</text>
</comment>
<evidence type="ECO:0000256" key="10">
    <source>
        <dbReference type="SAM" id="Phobius"/>
    </source>
</evidence>
<evidence type="ECO:0000256" key="6">
    <source>
        <dbReference type="ARBA" id="ARBA00022801"/>
    </source>
</evidence>
<evidence type="ECO:0000256" key="5">
    <source>
        <dbReference type="ARBA" id="ARBA00022692"/>
    </source>
</evidence>
<dbReference type="InterPro" id="IPR001633">
    <property type="entry name" value="EAL_dom"/>
</dbReference>
<dbReference type="Pfam" id="PF00563">
    <property type="entry name" value="EAL"/>
    <property type="match status" value="1"/>
</dbReference>
<keyword evidence="13" id="KW-1185">Reference proteome</keyword>
<sequence>MRKRTAIIVTSITALLAVALPILLALHIASREGLKGEMERALSYARDTLGRSERTAEQIDAGIRTLAGAGTGDPCSDASLALMRRIDLASSYLQAIGHLHGDRLMCTSLGREEGEVDLGPADLIQPTGVRLWTDVALPWASDFKFMVVERDGYAAIIHKDLPIDVTRDVRDVSLATLSGVERQILTSRGYVKPEWVAALRGKHEAAFVDGDYVVAAVASRRFYIGAVAALPIAHLAERTRAAALTLVPVGIAAGLALAFAAFQFARMQLAMPAVIKAALSRDEFQLVYQPIVDLRTGAWVGAEALIRWQRPGDGMVRPDVFIPVAEDAGLIQRITERVVELVGGDAAGLFRRWPNFHLGINLSSADLHAGSTVGLLRQLARRTGAGAGNLMVEVTERGFTRPETAGPIVRELRAGGVSVAIDDFGTGYSSLSYLERFELDFLKIDKSFVDTLGTGAATSQVIVHIIEMAKSLRLAMIAEGVETEAQARFLREHGVQYAQGWLFGKPMAFSELVEALRRGETAAAA</sequence>
<keyword evidence="3" id="KW-1003">Cell membrane</keyword>
<evidence type="ECO:0000256" key="3">
    <source>
        <dbReference type="ARBA" id="ARBA00022475"/>
    </source>
</evidence>
<dbReference type="InterPro" id="IPR050706">
    <property type="entry name" value="Cyclic-di-GMP_PDE-like"/>
</dbReference>
<protein>
    <recommendedName>
        <fullName evidence="2">cyclic-guanylate-specific phosphodiesterase</fullName>
        <ecNumber evidence="2">3.1.4.52</ecNumber>
    </recommendedName>
</protein>
<name>A0A4R2LK39_9GAMM</name>
<evidence type="ECO:0000256" key="2">
    <source>
        <dbReference type="ARBA" id="ARBA00012282"/>
    </source>
</evidence>
<accession>A0A4R2LK39</accession>
<keyword evidence="8 10" id="KW-0472">Membrane</keyword>
<dbReference type="CDD" id="cd01948">
    <property type="entry name" value="EAL"/>
    <property type="match status" value="1"/>
</dbReference>
<dbReference type="EMBL" id="SLWY01000001">
    <property type="protein sequence ID" value="TCO83633.1"/>
    <property type="molecule type" value="Genomic_DNA"/>
</dbReference>
<organism evidence="12 13">
    <name type="scientific">Plasticicumulans lactativorans</name>
    <dbReference type="NCBI Taxonomy" id="1133106"/>
    <lineage>
        <taxon>Bacteria</taxon>
        <taxon>Pseudomonadati</taxon>
        <taxon>Pseudomonadota</taxon>
        <taxon>Gammaproteobacteria</taxon>
        <taxon>Candidatus Competibacteraceae</taxon>
        <taxon>Plasticicumulans</taxon>
    </lineage>
</organism>
<evidence type="ECO:0000256" key="8">
    <source>
        <dbReference type="ARBA" id="ARBA00023136"/>
    </source>
</evidence>
<dbReference type="SUPFAM" id="SSF141868">
    <property type="entry name" value="EAL domain-like"/>
    <property type="match status" value="1"/>
</dbReference>
<dbReference type="AlphaFoldDB" id="A0A4R2LK39"/>
<proteinExistence type="predicted"/>
<comment type="catalytic activity">
    <reaction evidence="9">
        <text>3',3'-c-di-GMP + H2O = 5'-phosphoguanylyl(3'-&gt;5')guanosine + H(+)</text>
        <dbReference type="Rhea" id="RHEA:24902"/>
        <dbReference type="ChEBI" id="CHEBI:15377"/>
        <dbReference type="ChEBI" id="CHEBI:15378"/>
        <dbReference type="ChEBI" id="CHEBI:58754"/>
        <dbReference type="ChEBI" id="CHEBI:58805"/>
        <dbReference type="EC" id="3.1.4.52"/>
    </reaction>
</comment>
<dbReference type="InterPro" id="IPR035919">
    <property type="entry name" value="EAL_sf"/>
</dbReference>
<dbReference type="OrthoDB" id="9812358at2"/>
<evidence type="ECO:0000256" key="1">
    <source>
        <dbReference type="ARBA" id="ARBA00004651"/>
    </source>
</evidence>
<evidence type="ECO:0000256" key="9">
    <source>
        <dbReference type="ARBA" id="ARBA00034290"/>
    </source>
</evidence>
<dbReference type="Gene3D" id="3.20.20.450">
    <property type="entry name" value="EAL domain"/>
    <property type="match status" value="1"/>
</dbReference>
<dbReference type="SMART" id="SM00052">
    <property type="entry name" value="EAL"/>
    <property type="match status" value="1"/>
</dbReference>
<evidence type="ECO:0000256" key="7">
    <source>
        <dbReference type="ARBA" id="ARBA00022989"/>
    </source>
</evidence>
<evidence type="ECO:0000313" key="12">
    <source>
        <dbReference type="EMBL" id="TCO83633.1"/>
    </source>
</evidence>
<keyword evidence="6" id="KW-0378">Hydrolase</keyword>
<dbReference type="EC" id="3.1.4.52" evidence="2"/>
<dbReference type="InterPro" id="IPR024744">
    <property type="entry name" value="CSS-motif_dom"/>
</dbReference>
<dbReference type="GO" id="GO:0071111">
    <property type="term" value="F:cyclic-guanylate-specific phosphodiesterase activity"/>
    <property type="evidence" value="ECO:0007669"/>
    <property type="project" value="UniProtKB-EC"/>
</dbReference>
<feature type="transmembrane region" description="Helical" evidence="10">
    <location>
        <begin position="241"/>
        <end position="262"/>
    </location>
</feature>
<keyword evidence="4" id="KW-0973">c-di-GMP</keyword>
<evidence type="ECO:0000256" key="4">
    <source>
        <dbReference type="ARBA" id="ARBA00022636"/>
    </source>
</evidence>
<dbReference type="Proteomes" id="UP000295765">
    <property type="component" value="Unassembled WGS sequence"/>
</dbReference>
<evidence type="ECO:0000259" key="11">
    <source>
        <dbReference type="PROSITE" id="PS50883"/>
    </source>
</evidence>
<dbReference type="PROSITE" id="PS50883">
    <property type="entry name" value="EAL"/>
    <property type="match status" value="1"/>
</dbReference>
<dbReference type="PANTHER" id="PTHR33121:SF79">
    <property type="entry name" value="CYCLIC DI-GMP PHOSPHODIESTERASE PDED-RELATED"/>
    <property type="match status" value="1"/>
</dbReference>
<keyword evidence="5 10" id="KW-0812">Transmembrane</keyword>
<comment type="subcellular location">
    <subcellularLocation>
        <location evidence="1">Cell membrane</location>
        <topology evidence="1">Multi-pass membrane protein</topology>
    </subcellularLocation>
</comment>
<dbReference type="PANTHER" id="PTHR33121">
    <property type="entry name" value="CYCLIC DI-GMP PHOSPHODIESTERASE PDEF"/>
    <property type="match status" value="1"/>
</dbReference>
<dbReference type="RefSeq" id="WP_132537911.1">
    <property type="nucleotide sequence ID" value="NZ_SLWY01000001.1"/>
</dbReference>
<feature type="domain" description="EAL" evidence="11">
    <location>
        <begin position="268"/>
        <end position="520"/>
    </location>
</feature>
<gene>
    <name evidence="12" type="ORF">EV699_10117</name>
</gene>